<evidence type="ECO:0000313" key="2">
    <source>
        <dbReference type="EMBL" id="KAK7259201.1"/>
    </source>
</evidence>
<gene>
    <name evidence="2" type="ORF">RIF29_24801</name>
</gene>
<comment type="caution">
    <text evidence="2">The sequence shown here is derived from an EMBL/GenBank/DDBJ whole genome shotgun (WGS) entry which is preliminary data.</text>
</comment>
<evidence type="ECO:0000313" key="3">
    <source>
        <dbReference type="Proteomes" id="UP001372338"/>
    </source>
</evidence>
<sequence>MCMRKLQPGRTILSLADRRRLKSMLQIDDNLAIRFLAKYFDEISVRPSYNQHRSSIAESNENLSTSTVPVNGHIRESSSSRKRRCSLDIQSVSGNNSHKNKHIRLNQERASEPGEHITRETSESQSLNFATRSRRHRAVPARQNERPVNRCRQLVVRT</sequence>
<name>A0AAN9EMW1_CROPI</name>
<keyword evidence="3" id="KW-1185">Reference proteome</keyword>
<reference evidence="2 3" key="1">
    <citation type="submission" date="2024-01" db="EMBL/GenBank/DDBJ databases">
        <title>The genomes of 5 underutilized Papilionoideae crops provide insights into root nodulation and disease resistanc.</title>
        <authorList>
            <person name="Yuan L."/>
        </authorList>
    </citation>
    <scope>NUCLEOTIDE SEQUENCE [LARGE SCALE GENOMIC DNA]</scope>
    <source>
        <strain evidence="2">ZHUSHIDOU_FW_LH</strain>
        <tissue evidence="2">Leaf</tissue>
    </source>
</reference>
<feature type="compositionally biased region" description="Basic and acidic residues" evidence="1">
    <location>
        <begin position="105"/>
        <end position="122"/>
    </location>
</feature>
<accession>A0AAN9EMW1</accession>
<proteinExistence type="predicted"/>
<dbReference type="Proteomes" id="UP001372338">
    <property type="component" value="Unassembled WGS sequence"/>
</dbReference>
<organism evidence="2 3">
    <name type="scientific">Crotalaria pallida</name>
    <name type="common">Smooth rattlebox</name>
    <name type="synonym">Crotalaria striata</name>
    <dbReference type="NCBI Taxonomy" id="3830"/>
    <lineage>
        <taxon>Eukaryota</taxon>
        <taxon>Viridiplantae</taxon>
        <taxon>Streptophyta</taxon>
        <taxon>Embryophyta</taxon>
        <taxon>Tracheophyta</taxon>
        <taxon>Spermatophyta</taxon>
        <taxon>Magnoliopsida</taxon>
        <taxon>eudicotyledons</taxon>
        <taxon>Gunneridae</taxon>
        <taxon>Pentapetalae</taxon>
        <taxon>rosids</taxon>
        <taxon>fabids</taxon>
        <taxon>Fabales</taxon>
        <taxon>Fabaceae</taxon>
        <taxon>Papilionoideae</taxon>
        <taxon>50 kb inversion clade</taxon>
        <taxon>genistoids sensu lato</taxon>
        <taxon>core genistoids</taxon>
        <taxon>Crotalarieae</taxon>
        <taxon>Crotalaria</taxon>
    </lineage>
</organism>
<feature type="compositionally biased region" description="Polar residues" evidence="1">
    <location>
        <begin position="56"/>
        <end position="69"/>
    </location>
</feature>
<protein>
    <submittedName>
        <fullName evidence="2">Uncharacterized protein</fullName>
    </submittedName>
</protein>
<evidence type="ECO:0000256" key="1">
    <source>
        <dbReference type="SAM" id="MobiDB-lite"/>
    </source>
</evidence>
<feature type="compositionally biased region" description="Polar residues" evidence="1">
    <location>
        <begin position="88"/>
        <end position="97"/>
    </location>
</feature>
<feature type="region of interest" description="Disordered" evidence="1">
    <location>
        <begin position="56"/>
        <end position="146"/>
    </location>
</feature>
<dbReference type="EMBL" id="JAYWIO010000005">
    <property type="protein sequence ID" value="KAK7259201.1"/>
    <property type="molecule type" value="Genomic_DNA"/>
</dbReference>
<dbReference type="AlphaFoldDB" id="A0AAN9EMW1"/>